<dbReference type="Proteomes" id="UP001140560">
    <property type="component" value="Unassembled WGS sequence"/>
</dbReference>
<dbReference type="InterPro" id="IPR000073">
    <property type="entry name" value="AB_hydrolase_1"/>
</dbReference>
<keyword evidence="1" id="KW-0378">Hydrolase</keyword>
<gene>
    <name evidence="4" type="ORF">N0V83_002049</name>
</gene>
<dbReference type="EMBL" id="JAPEUY010000003">
    <property type="protein sequence ID" value="KAJ4374970.1"/>
    <property type="molecule type" value="Genomic_DNA"/>
</dbReference>
<proteinExistence type="inferred from homology"/>
<accession>A0A9W8YG98</accession>
<evidence type="ECO:0000256" key="2">
    <source>
        <dbReference type="ARBA" id="ARBA00038334"/>
    </source>
</evidence>
<dbReference type="AlphaFoldDB" id="A0A9W8YG98"/>
<dbReference type="Pfam" id="PF00561">
    <property type="entry name" value="Abhydrolase_1"/>
    <property type="match status" value="1"/>
</dbReference>
<evidence type="ECO:0000313" key="4">
    <source>
        <dbReference type="EMBL" id="KAJ4374970.1"/>
    </source>
</evidence>
<dbReference type="PANTHER" id="PTHR43329">
    <property type="entry name" value="EPOXIDE HYDROLASE"/>
    <property type="match status" value="1"/>
</dbReference>
<dbReference type="GO" id="GO:0016787">
    <property type="term" value="F:hydrolase activity"/>
    <property type="evidence" value="ECO:0007669"/>
    <property type="project" value="UniProtKB-KW"/>
</dbReference>
<evidence type="ECO:0000259" key="3">
    <source>
        <dbReference type="Pfam" id="PF00561"/>
    </source>
</evidence>
<dbReference type="OrthoDB" id="408373at2759"/>
<dbReference type="PRINTS" id="PR00412">
    <property type="entry name" value="EPOXHYDRLASE"/>
</dbReference>
<reference evidence="4" key="1">
    <citation type="submission" date="2022-10" db="EMBL/GenBank/DDBJ databases">
        <title>Tapping the CABI collections for fungal endophytes: first genome assemblies for Collariella, Neodidymelliopsis, Ascochyta clinopodiicola, Didymella pomorum, Didymosphaeria variabile, Neocosmospora piperis and Neocucurbitaria cava.</title>
        <authorList>
            <person name="Hill R."/>
        </authorList>
    </citation>
    <scope>NUCLEOTIDE SEQUENCE</scope>
    <source>
        <strain evidence="4">IMI 356814</strain>
    </source>
</reference>
<sequence length="287" mass="31573">MASTSALKIQDDKLSSLGLNKMVVNKEQVTTYSRALGVASEKNPILVLIHGYPESAFMWRHLVPLLPSNAPIFAPDLPGYGGSAVIEKNDKLSVGNVVLSALKTEVPTSVQWQHYASPLTAAKEVTGYFHWPLLANVDLATRMITAFGGSNWCQEMILRWAGDNPEGLSSLKSDDALTVYGAFFDQPHTLRASCEDYKEGATTDVERAEQDQKEGKKIKIPTCLIYSESYLGSRYKFPEVWNDWIEEGVDVQHHGLGNGMGHFGVEEAPEESANVIGTWLARLGEKS</sequence>
<dbReference type="InterPro" id="IPR029058">
    <property type="entry name" value="AB_hydrolase_fold"/>
</dbReference>
<dbReference type="Gene3D" id="3.40.50.1820">
    <property type="entry name" value="alpha/beta hydrolase"/>
    <property type="match status" value="2"/>
</dbReference>
<comment type="similarity">
    <text evidence="2">Belongs to the AB hydrolase superfamily. Epoxide hydrolase family.</text>
</comment>
<protein>
    <recommendedName>
        <fullName evidence="3">AB hydrolase-1 domain-containing protein</fullName>
    </recommendedName>
</protein>
<dbReference type="SUPFAM" id="SSF53474">
    <property type="entry name" value="alpha/beta-Hydrolases"/>
    <property type="match status" value="1"/>
</dbReference>
<name>A0A9W8YG98_9PLEO</name>
<dbReference type="InterPro" id="IPR000639">
    <property type="entry name" value="Epox_hydrolase-like"/>
</dbReference>
<comment type="caution">
    <text evidence="4">The sequence shown here is derived from an EMBL/GenBank/DDBJ whole genome shotgun (WGS) entry which is preliminary data.</text>
</comment>
<evidence type="ECO:0000256" key="1">
    <source>
        <dbReference type="ARBA" id="ARBA00022801"/>
    </source>
</evidence>
<organism evidence="4 5">
    <name type="scientific">Neocucurbitaria cava</name>
    <dbReference type="NCBI Taxonomy" id="798079"/>
    <lineage>
        <taxon>Eukaryota</taxon>
        <taxon>Fungi</taxon>
        <taxon>Dikarya</taxon>
        <taxon>Ascomycota</taxon>
        <taxon>Pezizomycotina</taxon>
        <taxon>Dothideomycetes</taxon>
        <taxon>Pleosporomycetidae</taxon>
        <taxon>Pleosporales</taxon>
        <taxon>Pleosporineae</taxon>
        <taxon>Cucurbitariaceae</taxon>
        <taxon>Neocucurbitaria</taxon>
    </lineage>
</organism>
<keyword evidence="5" id="KW-1185">Reference proteome</keyword>
<evidence type="ECO:0000313" key="5">
    <source>
        <dbReference type="Proteomes" id="UP001140560"/>
    </source>
</evidence>
<feature type="domain" description="AB hydrolase-1" evidence="3">
    <location>
        <begin position="44"/>
        <end position="84"/>
    </location>
</feature>